<dbReference type="GO" id="GO:0005102">
    <property type="term" value="F:signaling receptor binding"/>
    <property type="evidence" value="ECO:0007669"/>
    <property type="project" value="InterPro"/>
</dbReference>
<dbReference type="InterPro" id="IPR043444">
    <property type="entry name" value="TESPA1-like"/>
</dbReference>
<feature type="compositionally biased region" description="Basic and acidic residues" evidence="2">
    <location>
        <begin position="166"/>
        <end position="179"/>
    </location>
</feature>
<proteinExistence type="predicted"/>
<feature type="region of interest" description="Disordered" evidence="2">
    <location>
        <begin position="965"/>
        <end position="985"/>
    </location>
</feature>
<comment type="caution">
    <text evidence="4">The sequence shown here is derived from an EMBL/GenBank/DDBJ whole genome shotgun (WGS) entry which is preliminary data.</text>
</comment>
<dbReference type="PANTHER" id="PTHR17469:SF15">
    <property type="entry name" value="ITPR-INTERACTING DOMAIN-CONTAINING PROTEIN"/>
    <property type="match status" value="1"/>
</dbReference>
<feature type="region of interest" description="Disordered" evidence="2">
    <location>
        <begin position="191"/>
        <end position="212"/>
    </location>
</feature>
<feature type="region of interest" description="Disordered" evidence="2">
    <location>
        <begin position="1016"/>
        <end position="1058"/>
    </location>
</feature>
<dbReference type="OrthoDB" id="6088188at2759"/>
<dbReference type="Pfam" id="PF14722">
    <property type="entry name" value="KRAP_IP3R_bind"/>
    <property type="match status" value="1"/>
</dbReference>
<evidence type="ECO:0000313" key="5">
    <source>
        <dbReference type="Proteomes" id="UP000502823"/>
    </source>
</evidence>
<organism evidence="4 5">
    <name type="scientific">Coptotermes formosanus</name>
    <name type="common">Formosan subterranean termite</name>
    <dbReference type="NCBI Taxonomy" id="36987"/>
    <lineage>
        <taxon>Eukaryota</taxon>
        <taxon>Metazoa</taxon>
        <taxon>Ecdysozoa</taxon>
        <taxon>Arthropoda</taxon>
        <taxon>Hexapoda</taxon>
        <taxon>Insecta</taxon>
        <taxon>Pterygota</taxon>
        <taxon>Neoptera</taxon>
        <taxon>Polyneoptera</taxon>
        <taxon>Dictyoptera</taxon>
        <taxon>Blattodea</taxon>
        <taxon>Blattoidea</taxon>
        <taxon>Termitoidae</taxon>
        <taxon>Rhinotermitidae</taxon>
        <taxon>Coptotermes</taxon>
    </lineage>
</organism>
<evidence type="ECO:0000313" key="4">
    <source>
        <dbReference type="EMBL" id="GFG32557.1"/>
    </source>
</evidence>
<protein>
    <recommendedName>
        <fullName evidence="3">ITPR-interacting domain-containing protein</fullName>
    </recommendedName>
</protein>
<keyword evidence="5" id="KW-1185">Reference proteome</keyword>
<feature type="compositionally biased region" description="Polar residues" evidence="2">
    <location>
        <begin position="687"/>
        <end position="699"/>
    </location>
</feature>
<accession>A0A6L2PRL8</accession>
<gene>
    <name evidence="4" type="ORF">Cfor_12384</name>
</gene>
<feature type="region of interest" description="Disordered" evidence="2">
    <location>
        <begin position="125"/>
        <end position="179"/>
    </location>
</feature>
<dbReference type="InParanoid" id="A0A6L2PRL8"/>
<feature type="region of interest" description="Disordered" evidence="2">
    <location>
        <begin position="1288"/>
        <end position="1310"/>
    </location>
</feature>
<feature type="region of interest" description="Disordered" evidence="2">
    <location>
        <begin position="729"/>
        <end position="754"/>
    </location>
</feature>
<evidence type="ECO:0000256" key="1">
    <source>
        <dbReference type="SAM" id="Coils"/>
    </source>
</evidence>
<feature type="compositionally biased region" description="Polar residues" evidence="2">
    <location>
        <begin position="1025"/>
        <end position="1044"/>
    </location>
</feature>
<feature type="compositionally biased region" description="Polar residues" evidence="2">
    <location>
        <begin position="843"/>
        <end position="860"/>
    </location>
</feature>
<sequence>MVLRAFVNGCSWTQKKTRDGGHSAWFQSRVQVLVRSLRAHQASSLSPQCGDRPREEEEPSPPPPPPPPRRRPLQLGRSLANRWQQYSPGPLRRLRKFFSATTEQEQNDDWDFEGDDARKNQPVTATVGRNHSSGVPLPTESPVTTGSKDGGVSGPVTEPQQDDGSVTEHRRTLSKERPDTCFQNLENKCISDSGNASVHSRPDPSYNKENGTHSGTLIRLTEDLHNPQYGTQESAVCIPGISDTDDSIDGADNTSTQKHFNKEFYVLTAASEDEDDKECWQQGAMTQWRRTDNDAGTVKGRAKIVQGGTNDCAVIPKQLAPFQGLSGDVDTCYSEDELTFINRKLAVETPVLVKTETSEKRLSAVLPVDGSGDTKSFVVNCNMAQNADEKACDRGGDTVPVTEPDMATSLAVSDVDEPDPSVVSLPSIVLELPRTNDNPPDISDVTISDTGPHRHPKLQLQISTNCSQSPARKSPVTVQEWVDSLPLHHRTEEEGGEDPPLEESDDHLGLGLGAEAGLLYNALPAVTVVSPAEPHPDISSVSKVTSAAHLARESSVQSDVTSHTGSHCSSVESYLESRRPDPEEILLSLGFGGPVGGASGVDNEVSRIPRRFLQPSKVKGVAIDSFLRYQQDLIETFESGFCGYRGLTGPSHTVPSEIVAKIIEKLREHERENIPPPSVASAPVIGNNETSSPSLPTASSKFSRAARHVLTRTTVLGALPFIARQQQQQQQQSVLTPDNRRFLDSQGSRSPEIPRKRMIIGHRSYTFDCDGDLIEVEPVSPASSTTNLTPKPKPLVHKDSVLSTTTSLSFTSIDSDSDTDDHSRGFAVQPRHNIAHDRPVASSPKSTHFPSANLSQHSRFDQSVTQKVYPMYPITNKRMSSTSVSSWESEGVVSPILPCSDAGFGVGRQFTEERAAEHTEEEPNDGALKMTAKPYNRLHSSPDSPLSVFWPMRYESIDEDVEVKSDQSAGLLSTSASEQSQDMPCETDADRQVHHHDRTQEQYTNMNNGYKTETKDTAPHVRCESGSSNRGVVGQTAESDSDVGNFSGPPDAQKSTKTIEEQMQIQRDVISLLQIRRGSLKRQQRILDDDEDLEILAKDNSEVLKEHDSVCGVIHKETHPLALVAHVEESIPDVKESTQQECVCNSYVFTDDTSPLENSRIQDLRSHEIHCVGNEGTERQMQEHHRVEIVQKGNTGLYLTVEELSGSFDFTKGKTEAEVQLTCGQKIEEPQNRDLLQVANADTGGDSFEMEEICTCGEEEGRMTVLSRAWSGSSGFLDGDCEMYLPKQNGHSVEGTTTNSESSQQGGVSITSNEIEQVPSNTEETMPDGNAKMTNVPSCTSSDILQHDSDLVSSANFGNEKLKATECPTDFSATRNTIKCVRRRQIGPGAINQQNLPNNLFQELSSVNDWLDQCKAPFGVQRVCDLDTSRAVLHQRSLLENVSIRASDGSSSFIANRYNAEEATAHNFPFSNKAVTCGKSAIPPRIHNFTHVYQDSSLGNQIPPNQSSLLTGDDSESTRHRTMSLHSVDHKNGSLFGTVRRVRSAPHCLEHLASGDMYSSSWSSVSNMFSFCSDESVIHVGLQKAGLGRTSEKQLSDMCASTLFKPEAMNSCDNDLSDGDTNSGKHVTNTTGSTQHVKPCVIPCGRNAKRSLSDAAVTGLHQLIGELADRGWDITMGTDPSHFACHTDQQLLHLQGDAVRAGLAAYGRQLVGAQGSEQNSDHEVAEANKELQTIKEVRDRIAAELRHIADLLEEQPPHRAASITGQMAVLLREQTRLCQQLEALNFESSPSIYVEPASCCSVRDAVRQENRRLQNIVERNSQELKEIRQLLMELVSLKNSQY</sequence>
<feature type="compositionally biased region" description="Acidic residues" evidence="2">
    <location>
        <begin position="494"/>
        <end position="505"/>
    </location>
</feature>
<feature type="coiled-coil region" evidence="1">
    <location>
        <begin position="1724"/>
        <end position="1754"/>
    </location>
</feature>
<feature type="compositionally biased region" description="Polar residues" evidence="2">
    <location>
        <begin position="966"/>
        <end position="982"/>
    </location>
</feature>
<name>A0A6L2PRL8_COPFO</name>
<dbReference type="SMART" id="SM01257">
    <property type="entry name" value="KRAP_IP3R_bind"/>
    <property type="match status" value="1"/>
</dbReference>
<evidence type="ECO:0000256" key="2">
    <source>
        <dbReference type="SAM" id="MobiDB-lite"/>
    </source>
</evidence>
<dbReference type="EMBL" id="BLKM01000376">
    <property type="protein sequence ID" value="GFG32557.1"/>
    <property type="molecule type" value="Genomic_DNA"/>
</dbReference>
<feature type="compositionally biased region" description="Polar residues" evidence="2">
    <location>
        <begin position="1289"/>
        <end position="1310"/>
    </location>
</feature>
<reference evidence="5" key="1">
    <citation type="submission" date="2020-01" db="EMBL/GenBank/DDBJ databases">
        <title>Draft genome sequence of the Termite Coptotermes fromosanus.</title>
        <authorList>
            <person name="Itakura S."/>
            <person name="Yosikawa Y."/>
            <person name="Umezawa K."/>
        </authorList>
    </citation>
    <scope>NUCLEOTIDE SEQUENCE [LARGE SCALE GENOMIC DNA]</scope>
</reference>
<keyword evidence="1" id="KW-0175">Coiled coil</keyword>
<feature type="region of interest" description="Disordered" evidence="2">
    <location>
        <begin position="490"/>
        <end position="509"/>
    </location>
</feature>
<evidence type="ECO:0000259" key="3">
    <source>
        <dbReference type="SMART" id="SM01257"/>
    </source>
</evidence>
<feature type="domain" description="ITPR-interacting" evidence="3">
    <location>
        <begin position="548"/>
        <end position="709"/>
    </location>
</feature>
<feature type="region of interest" description="Disordered" evidence="2">
    <location>
        <begin position="837"/>
        <end position="860"/>
    </location>
</feature>
<feature type="region of interest" description="Disordered" evidence="2">
    <location>
        <begin position="39"/>
        <end position="75"/>
    </location>
</feature>
<feature type="region of interest" description="Disordered" evidence="2">
    <location>
        <begin position="552"/>
        <end position="575"/>
    </location>
</feature>
<feature type="coiled-coil region" evidence="1">
    <location>
        <begin position="1803"/>
        <end position="1833"/>
    </location>
</feature>
<feature type="region of interest" description="Disordered" evidence="2">
    <location>
        <begin position="670"/>
        <end position="699"/>
    </location>
</feature>
<dbReference type="Proteomes" id="UP000502823">
    <property type="component" value="Unassembled WGS sequence"/>
</dbReference>
<dbReference type="PANTHER" id="PTHR17469">
    <property type="entry name" value="SPERM SPECIFIC ANTIGEN 2-RELATED"/>
    <property type="match status" value="1"/>
</dbReference>
<dbReference type="InterPro" id="IPR029325">
    <property type="entry name" value="ITPR-bd"/>
</dbReference>
<feature type="compositionally biased region" description="Polar residues" evidence="2">
    <location>
        <begin position="554"/>
        <end position="572"/>
    </location>
</feature>